<name>A0A9W4GJI5_BLUGR</name>
<reference evidence="13" key="1">
    <citation type="submission" date="2020-10" db="EMBL/GenBank/DDBJ databases">
        <authorList>
            <person name="Muller C M."/>
        </authorList>
    </citation>
    <scope>NUCLEOTIDE SEQUENCE</scope>
    <source>
        <strain evidence="13">THUN-12</strain>
    </source>
</reference>
<dbReference type="CDD" id="cd07792">
    <property type="entry name" value="ASKHA_NBD_FGGY_GK1-3-like"/>
    <property type="match status" value="1"/>
</dbReference>
<feature type="domain" description="Carbohydrate kinase FGGY N-terminal" evidence="11">
    <location>
        <begin position="112"/>
        <end position="367"/>
    </location>
</feature>
<evidence type="ECO:0000256" key="2">
    <source>
        <dbReference type="ARBA" id="ARBA00009156"/>
    </source>
</evidence>
<evidence type="ECO:0000313" key="14">
    <source>
        <dbReference type="Proteomes" id="UP000683417"/>
    </source>
</evidence>
<comment type="pathway">
    <text evidence="1">Polyol metabolism; glycerol degradation via glycerol kinase pathway; sn-glycerol 3-phosphate from glycerol: step 1/1.</text>
</comment>
<evidence type="ECO:0000259" key="12">
    <source>
        <dbReference type="Pfam" id="PF02782"/>
    </source>
</evidence>
<dbReference type="GO" id="GO:0005524">
    <property type="term" value="F:ATP binding"/>
    <property type="evidence" value="ECO:0007669"/>
    <property type="project" value="UniProtKB-KW"/>
</dbReference>
<evidence type="ECO:0000256" key="6">
    <source>
        <dbReference type="ARBA" id="ARBA00022777"/>
    </source>
</evidence>
<dbReference type="NCBIfam" id="TIGR01311">
    <property type="entry name" value="glycerol_kin"/>
    <property type="match status" value="1"/>
</dbReference>
<dbReference type="GO" id="GO:0046167">
    <property type="term" value="P:glycerol-3-phosphate biosynthetic process"/>
    <property type="evidence" value="ECO:0007669"/>
    <property type="project" value="TreeGrafter"/>
</dbReference>
<keyword evidence="4 10" id="KW-0808">Transferase</keyword>
<evidence type="ECO:0000256" key="5">
    <source>
        <dbReference type="ARBA" id="ARBA00022741"/>
    </source>
</evidence>
<dbReference type="InterPro" id="IPR018485">
    <property type="entry name" value="FGGY_C"/>
</dbReference>
<dbReference type="AlphaFoldDB" id="A0A9W4GJI5"/>
<evidence type="ECO:0000256" key="7">
    <source>
        <dbReference type="ARBA" id="ARBA00022798"/>
    </source>
</evidence>
<proteinExistence type="inferred from homology"/>
<dbReference type="EMBL" id="CAJHIT010000010">
    <property type="protein sequence ID" value="CAD6505955.1"/>
    <property type="molecule type" value="Genomic_DNA"/>
</dbReference>
<gene>
    <name evidence="13" type="ORF">BGTH12_LOCUS7313</name>
</gene>
<dbReference type="NCBIfam" id="NF000756">
    <property type="entry name" value="PRK00047.1"/>
    <property type="match status" value="1"/>
</dbReference>
<dbReference type="InterPro" id="IPR018483">
    <property type="entry name" value="Carb_kinase_FGGY_CS"/>
</dbReference>
<protein>
    <recommendedName>
        <fullName evidence="3">glycerol kinase</fullName>
        <ecNumber evidence="3">2.7.1.30</ecNumber>
    </recommendedName>
    <alternativeName>
        <fullName evidence="9">ATP:glycerol 3-phosphotransferase</fullName>
    </alternativeName>
</protein>
<keyword evidence="6 10" id="KW-0418">Kinase</keyword>
<dbReference type="InterPro" id="IPR018484">
    <property type="entry name" value="FGGY_N"/>
</dbReference>
<feature type="domain" description="Carbohydrate kinase FGGY C-terminal" evidence="12">
    <location>
        <begin position="377"/>
        <end position="566"/>
    </location>
</feature>
<dbReference type="InterPro" id="IPR042018">
    <property type="entry name" value="GK1-3_metazoan-type"/>
</dbReference>
<dbReference type="PANTHER" id="PTHR10196">
    <property type="entry name" value="SUGAR KINASE"/>
    <property type="match status" value="1"/>
</dbReference>
<dbReference type="GO" id="GO:0006071">
    <property type="term" value="P:glycerol metabolic process"/>
    <property type="evidence" value="ECO:0007669"/>
    <property type="project" value="UniProtKB-KW"/>
</dbReference>
<dbReference type="Proteomes" id="UP000683417">
    <property type="component" value="Unassembled WGS sequence"/>
</dbReference>
<dbReference type="Pfam" id="PF02782">
    <property type="entry name" value="FGGY_C"/>
    <property type="match status" value="1"/>
</dbReference>
<comment type="similarity">
    <text evidence="2 10">Belongs to the FGGY kinase family.</text>
</comment>
<comment type="caution">
    <text evidence="13">The sequence shown here is derived from an EMBL/GenBank/DDBJ whole genome shotgun (WGS) entry which is preliminary data.</text>
</comment>
<keyword evidence="8" id="KW-0067">ATP-binding</keyword>
<evidence type="ECO:0000256" key="8">
    <source>
        <dbReference type="ARBA" id="ARBA00022840"/>
    </source>
</evidence>
<dbReference type="FunFam" id="3.30.420.40:FF:000085">
    <property type="entry name" value="Glycerol kinase 2"/>
    <property type="match status" value="1"/>
</dbReference>
<dbReference type="FunFam" id="3.30.420.40:FF:000086">
    <property type="entry name" value="Glycerol kinase"/>
    <property type="match status" value="1"/>
</dbReference>
<dbReference type="PANTHER" id="PTHR10196:SF69">
    <property type="entry name" value="GLYCEROL KINASE"/>
    <property type="match status" value="1"/>
</dbReference>
<dbReference type="GO" id="GO:0004370">
    <property type="term" value="F:glycerol kinase activity"/>
    <property type="evidence" value="ECO:0007669"/>
    <property type="project" value="UniProtKB-EC"/>
</dbReference>
<evidence type="ECO:0000256" key="4">
    <source>
        <dbReference type="ARBA" id="ARBA00022679"/>
    </source>
</evidence>
<evidence type="ECO:0000256" key="3">
    <source>
        <dbReference type="ARBA" id="ARBA00012099"/>
    </source>
</evidence>
<sequence>MNISKSSSLRGLPPRWKMQMMIAEDVSRLIVQKSARLRNSPFLQKAARRYTSMVPYSNDNPNLHSYSSLDQAGSSSRLIFEVNSGKQLNQKDPSIGSLTELSRRERDRLHSYLGSIDCGTTSSRFLIFDRNGNPVASHQVELNNIYPEPGWHEQDPIELITSVESCINEATKAFIASGRSKDEIKAIGITNHRETTICWDTRTGQPLYNAIVWSDTRTISIVRELKKQVGAHNLQQLCGLPLSTYPSSLKLIWMLRNVKAIKQAYEEGNLSFGTVDSWLIYKLNNGKEADVHVTDTTNASRTMFMNIHTLKYDKLLFDFFRVNQNNISLPKICPSADFKSFGCLASGALKGIKITGCLGDQSAALVGQCGFSPGQAKNTYGTGCFLLYNVGDRPVISNSGLLATVAYDFGHEFKPIYALEGSIAVAGSGVKFLTKNLGLSPHPSGITEMAESVRDNGGVVFVTAFSGLFAPYWIDDAKGTMFGITAHTQRGHIARATLEATCFQTKAILDAMQLDSGRRLESLTVDGGMSQSDTCMQIQADIIRIPVERPLMRETTALGAAIAAGFGIKYWHCFDELKPMNRKTRTVFRPQLDENTSSRMFRKWNQAVQMSRGWDQDDPEQN</sequence>
<dbReference type="GO" id="GO:0005739">
    <property type="term" value="C:mitochondrion"/>
    <property type="evidence" value="ECO:0007669"/>
    <property type="project" value="TreeGrafter"/>
</dbReference>
<evidence type="ECO:0000259" key="11">
    <source>
        <dbReference type="Pfam" id="PF00370"/>
    </source>
</evidence>
<evidence type="ECO:0000256" key="1">
    <source>
        <dbReference type="ARBA" id="ARBA00005190"/>
    </source>
</evidence>
<dbReference type="PROSITE" id="PS00933">
    <property type="entry name" value="FGGY_KINASES_1"/>
    <property type="match status" value="1"/>
</dbReference>
<evidence type="ECO:0000256" key="10">
    <source>
        <dbReference type="RuleBase" id="RU003733"/>
    </source>
</evidence>
<keyword evidence="5" id="KW-0547">Nucleotide-binding</keyword>
<evidence type="ECO:0000313" key="13">
    <source>
        <dbReference type="EMBL" id="CAD6505955.1"/>
    </source>
</evidence>
<accession>A0A9W4GJI5</accession>
<dbReference type="EC" id="2.7.1.30" evidence="3"/>
<evidence type="ECO:0000256" key="9">
    <source>
        <dbReference type="ARBA" id="ARBA00043149"/>
    </source>
</evidence>
<dbReference type="PROSITE" id="PS00445">
    <property type="entry name" value="FGGY_KINASES_2"/>
    <property type="match status" value="1"/>
</dbReference>
<organism evidence="13 14">
    <name type="scientific">Blumeria graminis f. sp. triticale</name>
    <dbReference type="NCBI Taxonomy" id="1689686"/>
    <lineage>
        <taxon>Eukaryota</taxon>
        <taxon>Fungi</taxon>
        <taxon>Dikarya</taxon>
        <taxon>Ascomycota</taxon>
        <taxon>Pezizomycotina</taxon>
        <taxon>Leotiomycetes</taxon>
        <taxon>Erysiphales</taxon>
        <taxon>Erysiphaceae</taxon>
        <taxon>Blumeria</taxon>
    </lineage>
</organism>
<dbReference type="Pfam" id="PF00370">
    <property type="entry name" value="FGGY_N"/>
    <property type="match status" value="1"/>
</dbReference>
<dbReference type="GO" id="GO:0006641">
    <property type="term" value="P:triglyceride metabolic process"/>
    <property type="evidence" value="ECO:0007669"/>
    <property type="project" value="TreeGrafter"/>
</dbReference>
<keyword evidence="7" id="KW-0319">Glycerol metabolism</keyword>
<dbReference type="InterPro" id="IPR005999">
    <property type="entry name" value="Glycerol_kin"/>
</dbReference>